<comment type="subcellular location">
    <subcellularLocation>
        <location evidence="1">Secreted</location>
    </subcellularLocation>
</comment>
<dbReference type="InterPro" id="IPR052295">
    <property type="entry name" value="Odorant-binding_protein"/>
</dbReference>
<evidence type="ECO:0000256" key="3">
    <source>
        <dbReference type="ARBA" id="ARBA00022525"/>
    </source>
</evidence>
<accession>A0A8S1CUV8</accession>
<dbReference type="SUPFAM" id="SSF47565">
    <property type="entry name" value="Insect pheromone/odorant-binding proteins"/>
    <property type="match status" value="1"/>
</dbReference>
<dbReference type="Proteomes" id="UP000494165">
    <property type="component" value="Unassembled WGS sequence"/>
</dbReference>
<dbReference type="PANTHER" id="PTHR21066">
    <property type="entry name" value="ODORANT-BINDING PROTEIN 59A-RELATED"/>
    <property type="match status" value="1"/>
</dbReference>
<comment type="caution">
    <text evidence="4">The sequence shown here is derived from an EMBL/GenBank/DDBJ whole genome shotgun (WGS) entry which is preliminary data.</text>
</comment>
<evidence type="ECO:0000313" key="5">
    <source>
        <dbReference type="Proteomes" id="UP000494165"/>
    </source>
</evidence>
<gene>
    <name evidence="4" type="ORF">CLODIP_2_CD02534</name>
</gene>
<name>A0A8S1CUV8_9INSE</name>
<dbReference type="InterPro" id="IPR006170">
    <property type="entry name" value="PBP/GOBP"/>
</dbReference>
<sequence>MRNIALKYFLNYILARSGRGDSVLEEFIEESSTPEVETTSEMTTTTKQKKVNCGNQNFERTADECCLLPANDIFPMETTQKECNKKQDKKADTLLNGVMLNRLQSSRKNYQLDYSGRILGKIFGPGVCFADCVFQSNNLMNPSGDIDFDKTLEFITRNKPDPWKSILVEAVSICKNFTDATTVKEITFRDNRKSKTCKLESVHVIQCLQAVITLNCPEGLPNDHEKNQKCRESVDNLQTCVGHIDQKIKRTEYLKNYLKRKSSALEN</sequence>
<keyword evidence="5" id="KW-1185">Reference proteome</keyword>
<evidence type="ECO:0000256" key="2">
    <source>
        <dbReference type="ARBA" id="ARBA00008098"/>
    </source>
</evidence>
<organism evidence="4 5">
    <name type="scientific">Cloeon dipterum</name>
    <dbReference type="NCBI Taxonomy" id="197152"/>
    <lineage>
        <taxon>Eukaryota</taxon>
        <taxon>Metazoa</taxon>
        <taxon>Ecdysozoa</taxon>
        <taxon>Arthropoda</taxon>
        <taxon>Hexapoda</taxon>
        <taxon>Insecta</taxon>
        <taxon>Pterygota</taxon>
        <taxon>Palaeoptera</taxon>
        <taxon>Ephemeroptera</taxon>
        <taxon>Pisciforma</taxon>
        <taxon>Baetidae</taxon>
        <taxon>Cloeon</taxon>
    </lineage>
</organism>
<dbReference type="GO" id="GO:0005576">
    <property type="term" value="C:extracellular region"/>
    <property type="evidence" value="ECO:0007669"/>
    <property type="project" value="UniProtKB-SubCell"/>
</dbReference>
<dbReference type="GO" id="GO:0005549">
    <property type="term" value="F:odorant binding"/>
    <property type="evidence" value="ECO:0007669"/>
    <property type="project" value="InterPro"/>
</dbReference>
<reference evidence="4 5" key="1">
    <citation type="submission" date="2020-04" db="EMBL/GenBank/DDBJ databases">
        <authorList>
            <person name="Alioto T."/>
            <person name="Alioto T."/>
            <person name="Gomez Garrido J."/>
        </authorList>
    </citation>
    <scope>NUCLEOTIDE SEQUENCE [LARGE SCALE GENOMIC DNA]</scope>
</reference>
<keyword evidence="3" id="KW-0964">Secreted</keyword>
<evidence type="ECO:0000313" key="4">
    <source>
        <dbReference type="EMBL" id="CAB3369016.1"/>
    </source>
</evidence>
<dbReference type="InterPro" id="IPR036728">
    <property type="entry name" value="PBP_GOBP_sf"/>
</dbReference>
<dbReference type="Pfam" id="PF01395">
    <property type="entry name" value="PBP_GOBP"/>
    <property type="match status" value="1"/>
</dbReference>
<dbReference type="EMBL" id="CADEPI010000042">
    <property type="protein sequence ID" value="CAB3369016.1"/>
    <property type="molecule type" value="Genomic_DNA"/>
</dbReference>
<proteinExistence type="inferred from homology"/>
<protein>
    <submittedName>
        <fullName evidence="4">Uncharacterized protein</fullName>
    </submittedName>
</protein>
<dbReference type="Gene3D" id="1.10.238.270">
    <property type="match status" value="1"/>
</dbReference>
<dbReference type="AlphaFoldDB" id="A0A8S1CUV8"/>
<dbReference type="PANTHER" id="PTHR21066:SF9">
    <property type="entry name" value="ODORANT-BINDING PROTEIN 59A"/>
    <property type="match status" value="1"/>
</dbReference>
<evidence type="ECO:0000256" key="1">
    <source>
        <dbReference type="ARBA" id="ARBA00004613"/>
    </source>
</evidence>
<comment type="similarity">
    <text evidence="2">Belongs to the PBP/GOBP family.</text>
</comment>